<dbReference type="Gene3D" id="4.10.60.10">
    <property type="entry name" value="Zinc finger, CCHC-type"/>
    <property type="match status" value="1"/>
</dbReference>
<evidence type="ECO:0000313" key="5">
    <source>
        <dbReference type="EMBL" id="KAK4568397.1"/>
    </source>
</evidence>
<dbReference type="InterPro" id="IPR001878">
    <property type="entry name" value="Znf_CCHC"/>
</dbReference>
<comment type="caution">
    <text evidence="4">The sequence shown here is derived from an EMBL/GenBank/DDBJ whole genome shotgun (WGS) entry which is preliminary data.</text>
</comment>
<dbReference type="PANTHER" id="PTHR34482">
    <property type="entry name" value="DNA DAMAGE-INDUCIBLE PROTEIN 1-LIKE"/>
    <property type="match status" value="1"/>
</dbReference>
<protein>
    <recommendedName>
        <fullName evidence="3">CCHC-type domain-containing protein</fullName>
    </recommendedName>
</protein>
<keyword evidence="1" id="KW-0862">Zinc</keyword>
<dbReference type="EMBL" id="JAXUIC010000010">
    <property type="protein sequence ID" value="KAK4568396.1"/>
    <property type="molecule type" value="Genomic_DNA"/>
</dbReference>
<sequence>MTVERYAAKFIKLSHFGPHLILTEAKKASRFQKGLNERLRHHLIASGVNNYAESIKRAMRLEEDFKNNVRKENPPRNTGQTSFRQGSAQGHWNKKGSFGRFGSHSSSNKPKNKNPPQNAQGKSSNACPTCGRFHRDKPCFFEGKACYNCRKTRHLARNCTSPQQNTT</sequence>
<organism evidence="4 6">
    <name type="scientific">Quercus rubra</name>
    <name type="common">Northern red oak</name>
    <name type="synonym">Quercus borealis</name>
    <dbReference type="NCBI Taxonomy" id="3512"/>
    <lineage>
        <taxon>Eukaryota</taxon>
        <taxon>Viridiplantae</taxon>
        <taxon>Streptophyta</taxon>
        <taxon>Embryophyta</taxon>
        <taxon>Tracheophyta</taxon>
        <taxon>Spermatophyta</taxon>
        <taxon>Magnoliopsida</taxon>
        <taxon>eudicotyledons</taxon>
        <taxon>Gunneridae</taxon>
        <taxon>Pentapetalae</taxon>
        <taxon>rosids</taxon>
        <taxon>fabids</taxon>
        <taxon>Fagales</taxon>
        <taxon>Fagaceae</taxon>
        <taxon>Quercus</taxon>
    </lineage>
</organism>
<evidence type="ECO:0000313" key="6">
    <source>
        <dbReference type="Proteomes" id="UP001324115"/>
    </source>
</evidence>
<dbReference type="PANTHER" id="PTHR34482:SF36">
    <property type="entry name" value="RETROTRANSPOSON GAG DOMAIN-CONTAINING PROTEIN"/>
    <property type="match status" value="1"/>
</dbReference>
<dbReference type="GO" id="GO:0008270">
    <property type="term" value="F:zinc ion binding"/>
    <property type="evidence" value="ECO:0007669"/>
    <property type="project" value="UniProtKB-KW"/>
</dbReference>
<keyword evidence="6" id="KW-1185">Reference proteome</keyword>
<feature type="region of interest" description="Disordered" evidence="2">
    <location>
        <begin position="66"/>
        <end position="126"/>
    </location>
</feature>
<dbReference type="GO" id="GO:0003676">
    <property type="term" value="F:nucleic acid binding"/>
    <property type="evidence" value="ECO:0007669"/>
    <property type="project" value="InterPro"/>
</dbReference>
<dbReference type="EMBL" id="JAXUIC010000010">
    <property type="protein sequence ID" value="KAK4568397.1"/>
    <property type="molecule type" value="Genomic_DNA"/>
</dbReference>
<dbReference type="SMART" id="SM00343">
    <property type="entry name" value="ZnF_C2HC"/>
    <property type="match status" value="1"/>
</dbReference>
<evidence type="ECO:0000259" key="3">
    <source>
        <dbReference type="PROSITE" id="PS50158"/>
    </source>
</evidence>
<keyword evidence="1" id="KW-0863">Zinc-finger</keyword>
<name>A0AAN7EEQ5_QUERU</name>
<feature type="compositionally biased region" description="Polar residues" evidence="2">
    <location>
        <begin position="75"/>
        <end position="90"/>
    </location>
</feature>
<accession>A0AAN7EEQ5</accession>
<dbReference type="PROSITE" id="PS50158">
    <property type="entry name" value="ZF_CCHC"/>
    <property type="match status" value="1"/>
</dbReference>
<dbReference type="AlphaFoldDB" id="A0AAN7EEQ5"/>
<feature type="compositionally biased region" description="Polar residues" evidence="2">
    <location>
        <begin position="117"/>
        <end position="126"/>
    </location>
</feature>
<evidence type="ECO:0000313" key="4">
    <source>
        <dbReference type="EMBL" id="KAK4568396.1"/>
    </source>
</evidence>
<evidence type="ECO:0000256" key="1">
    <source>
        <dbReference type="PROSITE-ProRule" id="PRU00047"/>
    </source>
</evidence>
<proteinExistence type="predicted"/>
<dbReference type="Proteomes" id="UP001324115">
    <property type="component" value="Unassembled WGS sequence"/>
</dbReference>
<keyword evidence="1" id="KW-0479">Metal-binding</keyword>
<evidence type="ECO:0000256" key="2">
    <source>
        <dbReference type="SAM" id="MobiDB-lite"/>
    </source>
</evidence>
<feature type="domain" description="CCHC-type" evidence="3">
    <location>
        <begin position="146"/>
        <end position="161"/>
    </location>
</feature>
<gene>
    <name evidence="4" type="ORF">RGQ29_003972</name>
    <name evidence="5" type="ORF">RGQ29_003973</name>
</gene>
<feature type="compositionally biased region" description="Low complexity" evidence="2">
    <location>
        <begin position="96"/>
        <end position="109"/>
    </location>
</feature>
<reference evidence="4 6" key="1">
    <citation type="journal article" date="2023" name="G3 (Bethesda)">
        <title>A haplotype-resolved chromosome-scale genome for Quercus rubra L. provides insights into the genetics of adaptive traits for red oak species.</title>
        <authorList>
            <person name="Kapoor B."/>
            <person name="Jenkins J."/>
            <person name="Schmutz J."/>
            <person name="Zhebentyayeva T."/>
            <person name="Kuelheim C."/>
            <person name="Coggeshall M."/>
            <person name="Heim C."/>
            <person name="Lasky J.R."/>
            <person name="Leites L."/>
            <person name="Islam-Faridi N."/>
            <person name="Romero-Severson J."/>
            <person name="DeLeo V.L."/>
            <person name="Lucas S.M."/>
            <person name="Lazic D."/>
            <person name="Gailing O."/>
            <person name="Carlson J."/>
            <person name="Staton M."/>
        </authorList>
    </citation>
    <scope>NUCLEOTIDE SEQUENCE [LARGE SCALE GENOMIC DNA]</scope>
    <source>
        <strain evidence="4">Pseudo-F2</strain>
    </source>
</reference>